<dbReference type="Proteomes" id="UP001243420">
    <property type="component" value="Chromosome"/>
</dbReference>
<dbReference type="GO" id="GO:0016746">
    <property type="term" value="F:acyltransferase activity"/>
    <property type="evidence" value="ECO:0007669"/>
    <property type="project" value="UniProtKB-KW"/>
</dbReference>
<gene>
    <name evidence="1" type="ORF">P8627_01480</name>
</gene>
<proteinExistence type="predicted"/>
<dbReference type="RefSeq" id="WP_279965710.1">
    <property type="nucleotide sequence ID" value="NZ_CP122537.1"/>
</dbReference>
<dbReference type="EMBL" id="CP122537">
    <property type="protein sequence ID" value="WGH78959.1"/>
    <property type="molecule type" value="Genomic_DNA"/>
</dbReference>
<dbReference type="EC" id="2.3.1.-" evidence="1"/>
<reference evidence="1 2" key="1">
    <citation type="submission" date="2023-04" db="EMBL/GenBank/DDBJ databases">
        <title>Jannaschia ovalis sp. nov., a marine bacterium isolated from sea tidal flat.</title>
        <authorList>
            <person name="Kwon D.Y."/>
            <person name="Kim J.-J."/>
        </authorList>
    </citation>
    <scope>NUCLEOTIDE SEQUENCE [LARGE SCALE GENOMIC DNA]</scope>
    <source>
        <strain evidence="1 2">GRR-S6-38</strain>
    </source>
</reference>
<sequence>MEMQAGRWRVRLGQEAGAALALRARLFRAGGTDRDAFDAGALHLTVEGPDGPAACARLTVQDGPAALRGYTAQSYDLTRFAAAFARLVEVGRIGFAPGPLDPDVPRLLLAAMARLVVAEQAAVLYGCASFPADGTGMARLRGRAAPEGWRPGPKAPETVALPDRPGPLPPLLRSWLALGAGVSDHAVRDRDLGTMHVFTALPVAAIPPARAAALTGLLDAA</sequence>
<evidence type="ECO:0000313" key="1">
    <source>
        <dbReference type="EMBL" id="WGH78959.1"/>
    </source>
</evidence>
<keyword evidence="2" id="KW-1185">Reference proteome</keyword>
<evidence type="ECO:0000313" key="2">
    <source>
        <dbReference type="Proteomes" id="UP001243420"/>
    </source>
</evidence>
<name>A0ABY8LFM0_9RHOB</name>
<keyword evidence="1" id="KW-0808">Transferase</keyword>
<protein>
    <submittedName>
        <fullName evidence="1">GNAT family N-acyltransferase</fullName>
        <ecNumber evidence="1">2.3.1.-</ecNumber>
    </submittedName>
</protein>
<dbReference type="InterPro" id="IPR016181">
    <property type="entry name" value="Acyl_CoA_acyltransferase"/>
</dbReference>
<dbReference type="Gene3D" id="3.40.630.30">
    <property type="match status" value="1"/>
</dbReference>
<keyword evidence="1" id="KW-0012">Acyltransferase</keyword>
<dbReference type="SUPFAM" id="SSF55729">
    <property type="entry name" value="Acyl-CoA N-acyltransferases (Nat)"/>
    <property type="match status" value="1"/>
</dbReference>
<organism evidence="1 2">
    <name type="scientific">Jannaschia ovalis</name>
    <dbReference type="NCBI Taxonomy" id="3038773"/>
    <lineage>
        <taxon>Bacteria</taxon>
        <taxon>Pseudomonadati</taxon>
        <taxon>Pseudomonadota</taxon>
        <taxon>Alphaproteobacteria</taxon>
        <taxon>Rhodobacterales</taxon>
        <taxon>Roseobacteraceae</taxon>
        <taxon>Jannaschia</taxon>
    </lineage>
</organism>
<dbReference type="Pfam" id="PF13444">
    <property type="entry name" value="Acetyltransf_5"/>
    <property type="match status" value="1"/>
</dbReference>
<accession>A0ABY8LFM0</accession>